<evidence type="ECO:0000259" key="2">
    <source>
        <dbReference type="Pfam" id="PF01464"/>
    </source>
</evidence>
<keyword evidence="1" id="KW-0732">Signal</keyword>
<evidence type="ECO:0000256" key="1">
    <source>
        <dbReference type="SAM" id="SignalP"/>
    </source>
</evidence>
<dbReference type="Pfam" id="PF01464">
    <property type="entry name" value="SLT"/>
    <property type="match status" value="1"/>
</dbReference>
<dbReference type="InterPro" id="IPR023346">
    <property type="entry name" value="Lysozyme-like_dom_sf"/>
</dbReference>
<gene>
    <name evidence="3" type="primary">ysaH</name>
    <name evidence="3" type="ORF">NCTC10476_01357</name>
</gene>
<dbReference type="RefSeq" id="WP_038251250.1">
    <property type="nucleotide sequence ID" value="NZ_CCYO01000015.1"/>
</dbReference>
<feature type="domain" description="Transglycosylase SLT" evidence="2">
    <location>
        <begin position="25"/>
        <end position="123"/>
    </location>
</feature>
<keyword evidence="4" id="KW-1185">Reference proteome</keyword>
<organism evidence="3 4">
    <name type="scientific">Yersinia ruckeri</name>
    <dbReference type="NCBI Taxonomy" id="29486"/>
    <lineage>
        <taxon>Bacteria</taxon>
        <taxon>Pseudomonadati</taxon>
        <taxon>Pseudomonadota</taxon>
        <taxon>Gammaproteobacteria</taxon>
        <taxon>Enterobacterales</taxon>
        <taxon>Yersiniaceae</taxon>
        <taxon>Yersinia</taxon>
    </lineage>
</organism>
<evidence type="ECO:0000313" key="4">
    <source>
        <dbReference type="Proteomes" id="UP000255169"/>
    </source>
</evidence>
<dbReference type="InterPro" id="IPR008258">
    <property type="entry name" value="Transglycosylase_SLT_dom_1"/>
</dbReference>
<proteinExistence type="predicted"/>
<dbReference type="EMBL" id="UHJG01000001">
    <property type="protein sequence ID" value="SUQ00084.1"/>
    <property type="molecule type" value="Genomic_DNA"/>
</dbReference>
<name>A0A380QPW3_YERRU</name>
<evidence type="ECO:0000313" key="3">
    <source>
        <dbReference type="EMBL" id="SUQ00084.1"/>
    </source>
</evidence>
<dbReference type="Gene3D" id="1.10.530.10">
    <property type="match status" value="1"/>
</dbReference>
<feature type="chain" id="PRO_5016920847" evidence="1">
    <location>
        <begin position="24"/>
        <end position="158"/>
    </location>
</feature>
<feature type="signal peptide" evidence="1">
    <location>
        <begin position="1"/>
        <end position="23"/>
    </location>
</feature>
<sequence length="158" mass="17702">MKNTLYIILSIFTFLATLSPASASYLIQASKRWNIPPIILEAIINKESSWKEKALNSNKNGSHDFGLMQVNSIHIASLKSAGIITSKPMLLDPCNNIHAGAYLLSLKFKKYGYSWKAVGAYHSETPYRRDKYADDIMKTVSSGADFSKHKKRIFGVEL</sequence>
<dbReference type="Proteomes" id="UP000255169">
    <property type="component" value="Unassembled WGS sequence"/>
</dbReference>
<accession>A0A380QPW3</accession>
<dbReference type="SUPFAM" id="SSF53955">
    <property type="entry name" value="Lysozyme-like"/>
    <property type="match status" value="1"/>
</dbReference>
<dbReference type="AlphaFoldDB" id="A0A380QPW3"/>
<reference evidence="3 4" key="1">
    <citation type="submission" date="2018-06" db="EMBL/GenBank/DDBJ databases">
        <authorList>
            <consortium name="Pathogen Informatics"/>
            <person name="Doyle S."/>
        </authorList>
    </citation>
    <scope>NUCLEOTIDE SEQUENCE [LARGE SCALE GENOMIC DNA]</scope>
    <source>
        <strain evidence="3 4">NCTC10476</strain>
    </source>
</reference>
<protein>
    <submittedName>
        <fullName evidence="3">Type III secretion system effector protein</fullName>
    </submittedName>
</protein>
<dbReference type="OrthoDB" id="9808681at2"/>
<dbReference type="GeneID" id="66878506"/>
<dbReference type="CDD" id="cd13400">
    <property type="entry name" value="LT_IagB-like"/>
    <property type="match status" value="1"/>
</dbReference>
<dbReference type="STRING" id="29486.UGYR_13670"/>